<evidence type="ECO:0000313" key="2">
    <source>
        <dbReference type="Proteomes" id="UP000823674"/>
    </source>
</evidence>
<dbReference type="EMBL" id="JADBGQ010000010">
    <property type="protein sequence ID" value="KAG5375668.1"/>
    <property type="molecule type" value="Genomic_DNA"/>
</dbReference>
<dbReference type="Proteomes" id="UP000823674">
    <property type="component" value="Chromosome A10"/>
</dbReference>
<comment type="caution">
    <text evidence="1">The sequence shown here is derived from an EMBL/GenBank/DDBJ whole genome shotgun (WGS) entry which is preliminary data.</text>
</comment>
<protein>
    <submittedName>
        <fullName evidence="1">Uncharacterized protein</fullName>
    </submittedName>
</protein>
<gene>
    <name evidence="1" type="primary">A10p005650.1_BraROA</name>
    <name evidence="1" type="ORF">IGI04_040264</name>
</gene>
<name>A0ABQ7KMC0_BRACM</name>
<evidence type="ECO:0000313" key="1">
    <source>
        <dbReference type="EMBL" id="KAG5375668.1"/>
    </source>
</evidence>
<sequence length="166" mass="19241">MSWNSGKRGLSLLRSSEDSVRRFDEIAWIDVCRCPEEFNRYTATELRLEPGRYVATERDERSVATDRALARARSLRSDRAGRSLRSDRAGRSLGRYVATERDGRSVATDRTACMRGDRAWFVRFESQRILLHKNFILVIFYESRILFFTISFGNTISEDFRGVIPS</sequence>
<organism evidence="1 2">
    <name type="scientific">Brassica rapa subsp. trilocularis</name>
    <dbReference type="NCBI Taxonomy" id="1813537"/>
    <lineage>
        <taxon>Eukaryota</taxon>
        <taxon>Viridiplantae</taxon>
        <taxon>Streptophyta</taxon>
        <taxon>Embryophyta</taxon>
        <taxon>Tracheophyta</taxon>
        <taxon>Spermatophyta</taxon>
        <taxon>Magnoliopsida</taxon>
        <taxon>eudicotyledons</taxon>
        <taxon>Gunneridae</taxon>
        <taxon>Pentapetalae</taxon>
        <taxon>rosids</taxon>
        <taxon>malvids</taxon>
        <taxon>Brassicales</taxon>
        <taxon>Brassicaceae</taxon>
        <taxon>Brassiceae</taxon>
        <taxon>Brassica</taxon>
    </lineage>
</organism>
<reference evidence="1 2" key="1">
    <citation type="submission" date="2021-03" db="EMBL/GenBank/DDBJ databases">
        <authorList>
            <person name="King G.J."/>
            <person name="Bancroft I."/>
            <person name="Baten A."/>
            <person name="Bloomfield J."/>
            <person name="Borpatragohain P."/>
            <person name="He Z."/>
            <person name="Irish N."/>
            <person name="Irwin J."/>
            <person name="Liu K."/>
            <person name="Mauleon R.P."/>
            <person name="Moore J."/>
            <person name="Morris R."/>
            <person name="Ostergaard L."/>
            <person name="Wang B."/>
            <person name="Wells R."/>
        </authorList>
    </citation>
    <scope>NUCLEOTIDE SEQUENCE [LARGE SCALE GENOMIC DNA]</scope>
    <source>
        <strain evidence="1">R-o-18</strain>
        <tissue evidence="1">Leaf</tissue>
    </source>
</reference>
<proteinExistence type="predicted"/>
<accession>A0ABQ7KMC0</accession>
<keyword evidence="2" id="KW-1185">Reference proteome</keyword>